<reference evidence="6" key="1">
    <citation type="submission" date="2023-07" db="EMBL/GenBank/DDBJ databases">
        <title>30 novel species of actinomycetes from the DSMZ collection.</title>
        <authorList>
            <person name="Nouioui I."/>
        </authorList>
    </citation>
    <scope>NUCLEOTIDE SEQUENCE [LARGE SCALE GENOMIC DNA]</scope>
    <source>
        <strain evidence="6">DSM 41979</strain>
    </source>
</reference>
<evidence type="ECO:0000259" key="4">
    <source>
        <dbReference type="PROSITE" id="PS51184"/>
    </source>
</evidence>
<dbReference type="InterPro" id="IPR003347">
    <property type="entry name" value="JmjC_dom"/>
</dbReference>
<comment type="cofactor">
    <cofactor evidence="1">
        <name>Fe(2+)</name>
        <dbReference type="ChEBI" id="CHEBI:29033"/>
    </cofactor>
</comment>
<sequence>MRDLLGSWPDEPHVYERRANELDSHVTPQFFDLWAFSGCTPAEEIAVMNHGANPPKPSINPVGFKTNGRTDGLKLRRYHEAGYTIRLGNLQRVVPFLNSVSRQIQMETGYSNYLHAFLTPPGGQGLRHHWDQQMALIVQISGTKTWELWAPKFPSPMRNYAESTRVWDETWRHEWESHGPDHTIELEPGQTLLLPRGWVHNPHSRNASEDSIHLTFAIRERTHLWLAEKLTAKAIGRPEFRDLVIPPELHGDDLSSRLEDTRRMLVRFLASLDLSAEAEEIRLAALSELEYTT</sequence>
<dbReference type="PROSITE" id="PS51184">
    <property type="entry name" value="JMJC"/>
    <property type="match status" value="1"/>
</dbReference>
<keyword evidence="3" id="KW-0408">Iron</keyword>
<gene>
    <name evidence="5" type="ORF">RM698_12500</name>
</gene>
<protein>
    <submittedName>
        <fullName evidence="5">Cupin domain-containing protein</fullName>
    </submittedName>
</protein>
<evidence type="ECO:0000256" key="1">
    <source>
        <dbReference type="ARBA" id="ARBA00001954"/>
    </source>
</evidence>
<accession>A0ABU2R0J4</accession>
<dbReference type="PANTHER" id="PTHR13096">
    <property type="entry name" value="MINA53 MYC INDUCED NUCLEAR ANTIGEN"/>
    <property type="match status" value="1"/>
</dbReference>
<name>A0ABU2R0J4_9ACTN</name>
<evidence type="ECO:0000313" key="6">
    <source>
        <dbReference type="Proteomes" id="UP001183610"/>
    </source>
</evidence>
<dbReference type="Pfam" id="PF08007">
    <property type="entry name" value="JmjC_2"/>
    <property type="match status" value="1"/>
</dbReference>
<evidence type="ECO:0000256" key="2">
    <source>
        <dbReference type="ARBA" id="ARBA00022723"/>
    </source>
</evidence>
<dbReference type="InterPro" id="IPR039994">
    <property type="entry name" value="NO66-like"/>
</dbReference>
<dbReference type="RefSeq" id="WP_311651155.1">
    <property type="nucleotide sequence ID" value="NZ_JAVRET010000023.1"/>
</dbReference>
<proteinExistence type="predicted"/>
<evidence type="ECO:0000256" key="3">
    <source>
        <dbReference type="ARBA" id="ARBA00023004"/>
    </source>
</evidence>
<dbReference type="PANTHER" id="PTHR13096:SF8">
    <property type="entry name" value="RIBOSOMAL OXYGENASE 1"/>
    <property type="match status" value="1"/>
</dbReference>
<feature type="domain" description="JmjC" evidence="4">
    <location>
        <begin position="83"/>
        <end position="235"/>
    </location>
</feature>
<comment type="caution">
    <text evidence="5">The sequence shown here is derived from an EMBL/GenBank/DDBJ whole genome shotgun (WGS) entry which is preliminary data.</text>
</comment>
<dbReference type="SUPFAM" id="SSF51197">
    <property type="entry name" value="Clavaminate synthase-like"/>
    <property type="match status" value="1"/>
</dbReference>
<keyword evidence="6" id="KW-1185">Reference proteome</keyword>
<organism evidence="5 6">
    <name type="scientific">Streptomyces evansiae</name>
    <dbReference type="NCBI Taxonomy" id="3075535"/>
    <lineage>
        <taxon>Bacteria</taxon>
        <taxon>Bacillati</taxon>
        <taxon>Actinomycetota</taxon>
        <taxon>Actinomycetes</taxon>
        <taxon>Kitasatosporales</taxon>
        <taxon>Streptomycetaceae</taxon>
        <taxon>Streptomyces</taxon>
    </lineage>
</organism>
<keyword evidence="2" id="KW-0479">Metal-binding</keyword>
<evidence type="ECO:0000313" key="5">
    <source>
        <dbReference type="EMBL" id="MDT0409867.1"/>
    </source>
</evidence>
<dbReference type="Proteomes" id="UP001183610">
    <property type="component" value="Unassembled WGS sequence"/>
</dbReference>
<dbReference type="Gene3D" id="2.60.120.650">
    <property type="entry name" value="Cupin"/>
    <property type="match status" value="1"/>
</dbReference>
<dbReference type="EMBL" id="JAVRET010000023">
    <property type="protein sequence ID" value="MDT0409867.1"/>
    <property type="molecule type" value="Genomic_DNA"/>
</dbReference>